<organism evidence="3 4">
    <name type="scientific">Mycena chlorophos</name>
    <name type="common">Agaric fungus</name>
    <name type="synonym">Agaricus chlorophos</name>
    <dbReference type="NCBI Taxonomy" id="658473"/>
    <lineage>
        <taxon>Eukaryota</taxon>
        <taxon>Fungi</taxon>
        <taxon>Dikarya</taxon>
        <taxon>Basidiomycota</taxon>
        <taxon>Agaricomycotina</taxon>
        <taxon>Agaricomycetes</taxon>
        <taxon>Agaricomycetidae</taxon>
        <taxon>Agaricales</taxon>
        <taxon>Marasmiineae</taxon>
        <taxon>Mycenaceae</taxon>
        <taxon>Mycena</taxon>
    </lineage>
</organism>
<feature type="compositionally biased region" description="Pro residues" evidence="1">
    <location>
        <begin position="235"/>
        <end position="250"/>
    </location>
</feature>
<evidence type="ECO:0000256" key="2">
    <source>
        <dbReference type="SAM" id="Phobius"/>
    </source>
</evidence>
<reference evidence="3" key="1">
    <citation type="submission" date="2020-05" db="EMBL/GenBank/DDBJ databases">
        <title>Mycena genomes resolve the evolution of fungal bioluminescence.</title>
        <authorList>
            <person name="Tsai I.J."/>
        </authorList>
    </citation>
    <scope>NUCLEOTIDE SEQUENCE</scope>
    <source>
        <strain evidence="3">110903Hualien_Pintung</strain>
    </source>
</reference>
<feature type="transmembrane region" description="Helical" evidence="2">
    <location>
        <begin position="12"/>
        <end position="33"/>
    </location>
</feature>
<feature type="transmembrane region" description="Helical" evidence="2">
    <location>
        <begin position="523"/>
        <end position="545"/>
    </location>
</feature>
<protein>
    <submittedName>
        <fullName evidence="3">Fungal-trans domain-containing protein</fullName>
    </submittedName>
</protein>
<sequence>MALSLGLKVAWLALTVVGVLGCWAVLFTLAFGVSRLGSGRAWAPLVCAAGVTLLEGIFALGFIWRIEPQSMPLDFCIFQVIGFGVSSFFMAGLLAALTTATSTYIAKPKLWSTIETSGVLRWRTYYLLPLLVFPLLATIVQATFVVSFADFDLAGGLACAPRPLWLRFLSYAGPPLLVSLPSAGFTIRSVARVLTTHAHIRRARRSVNFGNIDKFTVRPTRKAQFKVRSPTSVGSPPPRSPSPSASPSPRSPGIAIAVTAPSPSQTSSILRATSPPIQKRNLRTFHLPFTPTPPGPGPFRDSWDSESFETVSSVSFAATSDAQTRLKGTASGKGDTIQTTTATLVGTVTGTALGTGTWPTNGKAARGLRSRSRSRSPMPQLSSIFAAAQSQTRTRARAATQSSGGSWGQHYEDNLNSDDEDDMHTPLRSSSARGDSIRTVPRSNFVPTPPSVRVSPTQIGKALRGAGSGWESSEADPGSDVSRIPPSELPDVETAKSAPSLDLSATSQLGYVGFHPPAKLPRLIWSLLAFQSLLVAASVLAVITPLVDVAQQGSDQPAELGTQQFALLIVAWAPVLCFGPVVFGYFVRGPGRPTENGR</sequence>
<feature type="transmembrane region" description="Helical" evidence="2">
    <location>
        <begin position="565"/>
        <end position="587"/>
    </location>
</feature>
<feature type="transmembrane region" description="Helical" evidence="2">
    <location>
        <begin position="126"/>
        <end position="148"/>
    </location>
</feature>
<evidence type="ECO:0000313" key="4">
    <source>
        <dbReference type="Proteomes" id="UP000613580"/>
    </source>
</evidence>
<dbReference type="EMBL" id="JACAZE010000002">
    <property type="protein sequence ID" value="KAF7320554.1"/>
    <property type="molecule type" value="Genomic_DNA"/>
</dbReference>
<keyword evidence="2" id="KW-0472">Membrane</keyword>
<dbReference type="AlphaFoldDB" id="A0A8H6TP41"/>
<keyword evidence="2" id="KW-0812">Transmembrane</keyword>
<keyword evidence="4" id="KW-1185">Reference proteome</keyword>
<dbReference type="Proteomes" id="UP000613580">
    <property type="component" value="Unassembled WGS sequence"/>
</dbReference>
<gene>
    <name evidence="3" type="ORF">HMN09_00139400</name>
</gene>
<feature type="region of interest" description="Disordered" evidence="1">
    <location>
        <begin position="355"/>
        <end position="488"/>
    </location>
</feature>
<proteinExistence type="predicted"/>
<evidence type="ECO:0000313" key="3">
    <source>
        <dbReference type="EMBL" id="KAF7320554.1"/>
    </source>
</evidence>
<feature type="region of interest" description="Disordered" evidence="1">
    <location>
        <begin position="223"/>
        <end position="277"/>
    </location>
</feature>
<feature type="transmembrane region" description="Helical" evidence="2">
    <location>
        <begin position="45"/>
        <end position="66"/>
    </location>
</feature>
<feature type="transmembrane region" description="Helical" evidence="2">
    <location>
        <begin position="78"/>
        <end position="105"/>
    </location>
</feature>
<evidence type="ECO:0000256" key="1">
    <source>
        <dbReference type="SAM" id="MobiDB-lite"/>
    </source>
</evidence>
<feature type="compositionally biased region" description="Low complexity" evidence="1">
    <location>
        <begin position="386"/>
        <end position="403"/>
    </location>
</feature>
<comment type="caution">
    <text evidence="3">The sequence shown here is derived from an EMBL/GenBank/DDBJ whole genome shotgun (WGS) entry which is preliminary data.</text>
</comment>
<feature type="transmembrane region" description="Helical" evidence="2">
    <location>
        <begin position="168"/>
        <end position="191"/>
    </location>
</feature>
<name>A0A8H6TP41_MYCCL</name>
<accession>A0A8H6TP41</accession>
<keyword evidence="2" id="KW-1133">Transmembrane helix</keyword>
<dbReference type="OrthoDB" id="3256745at2759"/>
<feature type="compositionally biased region" description="Polar residues" evidence="1">
    <location>
        <begin position="261"/>
        <end position="271"/>
    </location>
</feature>